<dbReference type="Pfam" id="PF02581">
    <property type="entry name" value="TMP-TENI"/>
    <property type="match status" value="1"/>
</dbReference>
<evidence type="ECO:0000256" key="3">
    <source>
        <dbReference type="ARBA" id="ARBA00022723"/>
    </source>
</evidence>
<dbReference type="InterPro" id="IPR036206">
    <property type="entry name" value="ThiamineP_synth_sf"/>
</dbReference>
<dbReference type="InterPro" id="IPR013785">
    <property type="entry name" value="Aldolase_TIM"/>
</dbReference>
<comment type="caution">
    <text evidence="13">The sequence shown here is derived from an EMBL/GenBank/DDBJ whole genome shotgun (WGS) entry which is preliminary data.</text>
</comment>
<reference evidence="13" key="1">
    <citation type="submission" date="2021-01" db="EMBL/GenBank/DDBJ databases">
        <title>Microvirga sp.</title>
        <authorList>
            <person name="Kim M.K."/>
        </authorList>
    </citation>
    <scope>NUCLEOTIDE SEQUENCE</scope>
    <source>
        <strain evidence="13">5420S-16</strain>
    </source>
</reference>
<gene>
    <name evidence="9 13" type="primary">thiE</name>
    <name evidence="13" type="ORF">JKG68_23370</name>
</gene>
<dbReference type="NCBIfam" id="TIGR00693">
    <property type="entry name" value="thiE"/>
    <property type="match status" value="1"/>
</dbReference>
<dbReference type="GO" id="GO:0004789">
    <property type="term" value="F:thiamine-phosphate diphosphorylase activity"/>
    <property type="evidence" value="ECO:0007669"/>
    <property type="project" value="UniProtKB-UniRule"/>
</dbReference>
<keyword evidence="5 9" id="KW-0784">Thiamine biosynthesis</keyword>
<evidence type="ECO:0000256" key="2">
    <source>
        <dbReference type="ARBA" id="ARBA00022679"/>
    </source>
</evidence>
<comment type="function">
    <text evidence="9">Condenses 4-methyl-5-(beta-hydroxyethyl)thiazole monophosphate (THZ-P) and 2-methyl-4-amino-5-hydroxymethyl pyrimidine pyrophosphate (HMP-PP) to form thiamine monophosphate (TMP).</text>
</comment>
<dbReference type="InterPro" id="IPR034291">
    <property type="entry name" value="TMP_synthase"/>
</dbReference>
<dbReference type="GO" id="GO:0005737">
    <property type="term" value="C:cytoplasm"/>
    <property type="evidence" value="ECO:0007669"/>
    <property type="project" value="TreeGrafter"/>
</dbReference>
<evidence type="ECO:0000256" key="11">
    <source>
        <dbReference type="RuleBase" id="RU004253"/>
    </source>
</evidence>
<feature type="binding site" evidence="9">
    <location>
        <begin position="140"/>
        <end position="142"/>
    </location>
    <ligand>
        <name>2-[(2R,5Z)-2-carboxy-4-methylthiazol-5(2H)-ylidene]ethyl phosphate</name>
        <dbReference type="ChEBI" id="CHEBI:62899"/>
    </ligand>
</feature>
<feature type="binding site" evidence="9">
    <location>
        <position position="175"/>
    </location>
    <ligand>
        <name>2-[(2R,5Z)-2-carboxy-4-methylthiazol-5(2H)-ylidene]ethyl phosphate</name>
        <dbReference type="ChEBI" id="CHEBI:62899"/>
    </ligand>
</feature>
<proteinExistence type="inferred from homology"/>
<comment type="pathway">
    <text evidence="1 9 11">Cofactor biosynthesis; thiamine diphosphate biosynthesis; thiamine phosphate from 4-amino-2-methyl-5-diphosphomethylpyrimidine and 4-methyl-5-(2-phosphoethyl)-thiazole: step 1/1.</text>
</comment>
<keyword evidence="3 9" id="KW-0479">Metal-binding</keyword>
<evidence type="ECO:0000256" key="9">
    <source>
        <dbReference type="HAMAP-Rule" id="MF_00097"/>
    </source>
</evidence>
<dbReference type="RefSeq" id="WP_202063763.1">
    <property type="nucleotide sequence ID" value="NZ_JAEQMY010000054.1"/>
</dbReference>
<comment type="cofactor">
    <cofactor evidence="9">
        <name>Mg(2+)</name>
        <dbReference type="ChEBI" id="CHEBI:18420"/>
    </cofactor>
    <text evidence="9">Binds 1 Mg(2+) ion per subunit.</text>
</comment>
<evidence type="ECO:0000259" key="12">
    <source>
        <dbReference type="Pfam" id="PF02581"/>
    </source>
</evidence>
<dbReference type="HAMAP" id="MF_00097">
    <property type="entry name" value="TMP_synthase"/>
    <property type="match status" value="1"/>
</dbReference>
<comment type="catalytic activity">
    <reaction evidence="7 9 10">
        <text>2-(2-carboxy-4-methylthiazol-5-yl)ethyl phosphate + 4-amino-2-methyl-5-(diphosphooxymethyl)pyrimidine + 2 H(+) = thiamine phosphate + CO2 + diphosphate</text>
        <dbReference type="Rhea" id="RHEA:47848"/>
        <dbReference type="ChEBI" id="CHEBI:15378"/>
        <dbReference type="ChEBI" id="CHEBI:16526"/>
        <dbReference type="ChEBI" id="CHEBI:33019"/>
        <dbReference type="ChEBI" id="CHEBI:37575"/>
        <dbReference type="ChEBI" id="CHEBI:57841"/>
        <dbReference type="ChEBI" id="CHEBI:62890"/>
        <dbReference type="EC" id="2.5.1.3"/>
    </reaction>
</comment>
<feature type="binding site" evidence="9">
    <location>
        <begin position="195"/>
        <end position="196"/>
    </location>
    <ligand>
        <name>2-[(2R,5Z)-2-carboxy-4-methylthiazol-5(2H)-ylidene]ethyl phosphate</name>
        <dbReference type="ChEBI" id="CHEBI:62899"/>
    </ligand>
</feature>
<comment type="catalytic activity">
    <reaction evidence="8 9 10">
        <text>2-[(2R,5Z)-2-carboxy-4-methylthiazol-5(2H)-ylidene]ethyl phosphate + 4-amino-2-methyl-5-(diphosphooxymethyl)pyrimidine + 2 H(+) = thiamine phosphate + CO2 + diphosphate</text>
        <dbReference type="Rhea" id="RHEA:47844"/>
        <dbReference type="ChEBI" id="CHEBI:15378"/>
        <dbReference type="ChEBI" id="CHEBI:16526"/>
        <dbReference type="ChEBI" id="CHEBI:33019"/>
        <dbReference type="ChEBI" id="CHEBI:37575"/>
        <dbReference type="ChEBI" id="CHEBI:57841"/>
        <dbReference type="ChEBI" id="CHEBI:62899"/>
        <dbReference type="EC" id="2.5.1.3"/>
    </reaction>
</comment>
<evidence type="ECO:0000256" key="1">
    <source>
        <dbReference type="ARBA" id="ARBA00005165"/>
    </source>
</evidence>
<feature type="binding site" evidence="9">
    <location>
        <position position="76"/>
    </location>
    <ligand>
        <name>Mg(2+)</name>
        <dbReference type="ChEBI" id="CHEBI:18420"/>
    </ligand>
</feature>
<accession>A0A937CYF9</accession>
<dbReference type="GO" id="GO:0009229">
    <property type="term" value="P:thiamine diphosphate biosynthetic process"/>
    <property type="evidence" value="ECO:0007669"/>
    <property type="project" value="UniProtKB-UniRule"/>
</dbReference>
<comment type="catalytic activity">
    <reaction evidence="6 9 10">
        <text>4-methyl-5-(2-phosphooxyethyl)-thiazole + 4-amino-2-methyl-5-(diphosphooxymethyl)pyrimidine + H(+) = thiamine phosphate + diphosphate</text>
        <dbReference type="Rhea" id="RHEA:22328"/>
        <dbReference type="ChEBI" id="CHEBI:15378"/>
        <dbReference type="ChEBI" id="CHEBI:33019"/>
        <dbReference type="ChEBI" id="CHEBI:37575"/>
        <dbReference type="ChEBI" id="CHEBI:57841"/>
        <dbReference type="ChEBI" id="CHEBI:58296"/>
        <dbReference type="EC" id="2.5.1.3"/>
    </reaction>
</comment>
<feature type="binding site" evidence="9">
    <location>
        <position position="114"/>
    </location>
    <ligand>
        <name>4-amino-2-methyl-5-(diphosphooxymethyl)pyrimidine</name>
        <dbReference type="ChEBI" id="CHEBI:57841"/>
    </ligand>
</feature>
<dbReference type="InterPro" id="IPR022998">
    <property type="entry name" value="ThiamineP_synth_TenI"/>
</dbReference>
<dbReference type="GO" id="GO:0009228">
    <property type="term" value="P:thiamine biosynthetic process"/>
    <property type="evidence" value="ECO:0007669"/>
    <property type="project" value="UniProtKB-KW"/>
</dbReference>
<dbReference type="Gene3D" id="3.20.20.70">
    <property type="entry name" value="Aldolase class I"/>
    <property type="match status" value="1"/>
</dbReference>
<evidence type="ECO:0000256" key="6">
    <source>
        <dbReference type="ARBA" id="ARBA00047334"/>
    </source>
</evidence>
<comment type="similarity">
    <text evidence="9 10">Belongs to the thiamine-phosphate synthase family.</text>
</comment>
<sequence length="226" mass="23652">MRESLINPIDLRLYGIIDPERTGGRDPVELVRQAVSGGATLIQYRDKQGEGRRLVELARALKAALEGSGVPLLINDRVDIALAAGADGVHLGQDDMHPKDARDLLGPHAFIGLTLKTLEQAERMASMPVGYACIGGVFATGSKNSPAPPIGLDGLGKILSRARLAYRGPVGAIAGIDASNAQAVIAAGVDGIAVISALFMATDPRAEARRLRGIVDQTLTSRGDFA</sequence>
<organism evidence="13 14">
    <name type="scientific">Microvirga aerilata</name>
    <dbReference type="NCBI Taxonomy" id="670292"/>
    <lineage>
        <taxon>Bacteria</taxon>
        <taxon>Pseudomonadati</taxon>
        <taxon>Pseudomonadota</taxon>
        <taxon>Alphaproteobacteria</taxon>
        <taxon>Hyphomicrobiales</taxon>
        <taxon>Methylobacteriaceae</taxon>
        <taxon>Microvirga</taxon>
    </lineage>
</organism>
<feature type="binding site" evidence="9">
    <location>
        <begin position="43"/>
        <end position="47"/>
    </location>
    <ligand>
        <name>4-amino-2-methyl-5-(diphosphooxymethyl)pyrimidine</name>
        <dbReference type="ChEBI" id="CHEBI:57841"/>
    </ligand>
</feature>
<dbReference type="PANTHER" id="PTHR20857:SF15">
    <property type="entry name" value="THIAMINE-PHOSPHATE SYNTHASE"/>
    <property type="match status" value="1"/>
</dbReference>
<dbReference type="GO" id="GO:0000287">
    <property type="term" value="F:magnesium ion binding"/>
    <property type="evidence" value="ECO:0007669"/>
    <property type="project" value="UniProtKB-UniRule"/>
</dbReference>
<evidence type="ECO:0000313" key="14">
    <source>
        <dbReference type="Proteomes" id="UP000605848"/>
    </source>
</evidence>
<feature type="binding site" evidence="9">
    <location>
        <position position="75"/>
    </location>
    <ligand>
        <name>4-amino-2-methyl-5-(diphosphooxymethyl)pyrimidine</name>
        <dbReference type="ChEBI" id="CHEBI:57841"/>
    </ligand>
</feature>
<evidence type="ECO:0000256" key="4">
    <source>
        <dbReference type="ARBA" id="ARBA00022842"/>
    </source>
</evidence>
<keyword evidence="14" id="KW-1185">Reference proteome</keyword>
<dbReference type="Proteomes" id="UP000605848">
    <property type="component" value="Unassembled WGS sequence"/>
</dbReference>
<evidence type="ECO:0000313" key="13">
    <source>
        <dbReference type="EMBL" id="MBL0406888.1"/>
    </source>
</evidence>
<evidence type="ECO:0000256" key="7">
    <source>
        <dbReference type="ARBA" id="ARBA00047851"/>
    </source>
</evidence>
<feature type="binding site" evidence="9">
    <location>
        <position position="143"/>
    </location>
    <ligand>
        <name>4-amino-2-methyl-5-(diphosphooxymethyl)pyrimidine</name>
        <dbReference type="ChEBI" id="CHEBI:57841"/>
    </ligand>
</feature>
<keyword evidence="4 9" id="KW-0460">Magnesium</keyword>
<evidence type="ECO:0000256" key="10">
    <source>
        <dbReference type="RuleBase" id="RU003826"/>
    </source>
</evidence>
<dbReference type="EMBL" id="JAEQMY010000054">
    <property type="protein sequence ID" value="MBL0406888.1"/>
    <property type="molecule type" value="Genomic_DNA"/>
</dbReference>
<feature type="binding site" evidence="9">
    <location>
        <position position="95"/>
    </location>
    <ligand>
        <name>Mg(2+)</name>
        <dbReference type="ChEBI" id="CHEBI:18420"/>
    </ligand>
</feature>
<evidence type="ECO:0000256" key="8">
    <source>
        <dbReference type="ARBA" id="ARBA00047883"/>
    </source>
</evidence>
<dbReference type="PANTHER" id="PTHR20857">
    <property type="entry name" value="THIAMINE-PHOSPHATE PYROPHOSPHORYLASE"/>
    <property type="match status" value="1"/>
</dbReference>
<evidence type="ECO:0000256" key="5">
    <source>
        <dbReference type="ARBA" id="ARBA00022977"/>
    </source>
</evidence>
<dbReference type="AlphaFoldDB" id="A0A937CYF9"/>
<dbReference type="EC" id="2.5.1.3" evidence="9"/>
<dbReference type="CDD" id="cd00564">
    <property type="entry name" value="TMP_TenI"/>
    <property type="match status" value="1"/>
</dbReference>
<feature type="domain" description="Thiamine phosphate synthase/TenI" evidence="12">
    <location>
        <begin position="13"/>
        <end position="198"/>
    </location>
</feature>
<keyword evidence="2 9" id="KW-0808">Transferase</keyword>
<name>A0A937CYF9_9HYPH</name>
<protein>
    <recommendedName>
        <fullName evidence="9">Thiamine-phosphate synthase</fullName>
        <shortName evidence="9">TP synthase</shortName>
        <shortName evidence="9">TPS</shortName>
        <ecNumber evidence="9">2.5.1.3</ecNumber>
    </recommendedName>
    <alternativeName>
        <fullName evidence="9">Thiamine-phosphate pyrophosphorylase</fullName>
        <shortName evidence="9">TMP pyrophosphorylase</shortName>
        <shortName evidence="9">TMP-PPase</shortName>
    </alternativeName>
</protein>
<dbReference type="SUPFAM" id="SSF51391">
    <property type="entry name" value="Thiamin phosphate synthase"/>
    <property type="match status" value="1"/>
</dbReference>